<sequence>MNEKLILIVLKISLIFFPNWFNFLLDGHYFERKTLQSYYTISSSIFTLSGSAASAKLAVSVIEKLWSKDEKEKEKNILLFQKNSHNFIKEVARLNKAVPMVKVLATSETVNEIENNFKNKNSDIKIYENTPLHCSIINANCDKKILQNPDDFLTDRAEINKIIVWNGVEKDILNMDEKKRPIRYCPGHDLSIDAIKYVAERFLPFLFDSTDNPTW</sequence>
<accession>A0A8S2DC99</accession>
<protein>
    <submittedName>
        <fullName evidence="2">Uncharacterized protein</fullName>
    </submittedName>
</protein>
<keyword evidence="1" id="KW-0472">Membrane</keyword>
<dbReference type="AlphaFoldDB" id="A0A8S2DC99"/>
<evidence type="ECO:0000313" key="2">
    <source>
        <dbReference type="EMBL" id="CAF0895328.1"/>
    </source>
</evidence>
<reference evidence="2" key="1">
    <citation type="submission" date="2021-02" db="EMBL/GenBank/DDBJ databases">
        <authorList>
            <person name="Nowell W R."/>
        </authorList>
    </citation>
    <scope>NUCLEOTIDE SEQUENCE</scope>
</reference>
<proteinExistence type="predicted"/>
<dbReference type="Proteomes" id="UP000682733">
    <property type="component" value="Unassembled WGS sequence"/>
</dbReference>
<dbReference type="SUPFAM" id="SSF48264">
    <property type="entry name" value="Cytochrome P450"/>
    <property type="match status" value="1"/>
</dbReference>
<comment type="caution">
    <text evidence="2">The sequence shown here is derived from an EMBL/GenBank/DDBJ whole genome shotgun (WGS) entry which is preliminary data.</text>
</comment>
<keyword evidence="1" id="KW-0812">Transmembrane</keyword>
<gene>
    <name evidence="2" type="ORF">OVA965_LOCUS9339</name>
    <name evidence="3" type="ORF">TMI583_LOCUS9335</name>
</gene>
<dbReference type="InterPro" id="IPR036396">
    <property type="entry name" value="Cyt_P450_sf"/>
</dbReference>
<dbReference type="GO" id="GO:0020037">
    <property type="term" value="F:heme binding"/>
    <property type="evidence" value="ECO:0007669"/>
    <property type="project" value="InterPro"/>
</dbReference>
<keyword evidence="1" id="KW-1133">Transmembrane helix</keyword>
<dbReference type="Proteomes" id="UP000677228">
    <property type="component" value="Unassembled WGS sequence"/>
</dbReference>
<dbReference type="GO" id="GO:0005506">
    <property type="term" value="F:iron ion binding"/>
    <property type="evidence" value="ECO:0007669"/>
    <property type="project" value="InterPro"/>
</dbReference>
<dbReference type="EMBL" id="CAJNOK010003289">
    <property type="protein sequence ID" value="CAF0895328.1"/>
    <property type="molecule type" value="Genomic_DNA"/>
</dbReference>
<evidence type="ECO:0000313" key="4">
    <source>
        <dbReference type="Proteomes" id="UP000677228"/>
    </source>
</evidence>
<name>A0A8S2DC99_9BILA</name>
<dbReference type="GO" id="GO:0016705">
    <property type="term" value="F:oxidoreductase activity, acting on paired donors, with incorporation or reduction of molecular oxygen"/>
    <property type="evidence" value="ECO:0007669"/>
    <property type="project" value="InterPro"/>
</dbReference>
<organism evidence="2 4">
    <name type="scientific">Didymodactylos carnosus</name>
    <dbReference type="NCBI Taxonomy" id="1234261"/>
    <lineage>
        <taxon>Eukaryota</taxon>
        <taxon>Metazoa</taxon>
        <taxon>Spiralia</taxon>
        <taxon>Gnathifera</taxon>
        <taxon>Rotifera</taxon>
        <taxon>Eurotatoria</taxon>
        <taxon>Bdelloidea</taxon>
        <taxon>Philodinida</taxon>
        <taxon>Philodinidae</taxon>
        <taxon>Didymodactylos</taxon>
    </lineage>
</organism>
<evidence type="ECO:0000313" key="3">
    <source>
        <dbReference type="EMBL" id="CAF3676935.1"/>
    </source>
</evidence>
<feature type="transmembrane region" description="Helical" evidence="1">
    <location>
        <begin position="6"/>
        <end position="25"/>
    </location>
</feature>
<dbReference type="Gene3D" id="1.10.630.10">
    <property type="entry name" value="Cytochrome P450"/>
    <property type="match status" value="1"/>
</dbReference>
<dbReference type="GO" id="GO:0004497">
    <property type="term" value="F:monooxygenase activity"/>
    <property type="evidence" value="ECO:0007669"/>
    <property type="project" value="InterPro"/>
</dbReference>
<dbReference type="EMBL" id="CAJOBA010003290">
    <property type="protein sequence ID" value="CAF3676935.1"/>
    <property type="molecule type" value="Genomic_DNA"/>
</dbReference>
<evidence type="ECO:0000256" key="1">
    <source>
        <dbReference type="SAM" id="Phobius"/>
    </source>
</evidence>